<feature type="region of interest" description="Disordered" evidence="1">
    <location>
        <begin position="927"/>
        <end position="965"/>
    </location>
</feature>
<feature type="region of interest" description="Disordered" evidence="1">
    <location>
        <begin position="134"/>
        <end position="161"/>
    </location>
</feature>
<dbReference type="OrthoDB" id="8932303at2"/>
<name>A0A5E4VS35_9BURK</name>
<feature type="region of interest" description="Disordered" evidence="1">
    <location>
        <begin position="859"/>
        <end position="907"/>
    </location>
</feature>
<feature type="compositionally biased region" description="Basic and acidic residues" evidence="1">
    <location>
        <begin position="33"/>
        <end position="43"/>
    </location>
</feature>
<dbReference type="AlphaFoldDB" id="A0A5E4VS35"/>
<feature type="compositionally biased region" description="Pro residues" evidence="1">
    <location>
        <begin position="137"/>
        <end position="158"/>
    </location>
</feature>
<accession>A0A5E4VS35</accession>
<dbReference type="RefSeq" id="WP_150669404.1">
    <property type="nucleotide sequence ID" value="NZ_CABPSB010000009.1"/>
</dbReference>
<dbReference type="EMBL" id="CABPSB010000009">
    <property type="protein sequence ID" value="VVE13890.1"/>
    <property type="molecule type" value="Genomic_DNA"/>
</dbReference>
<reference evidence="2 3" key="1">
    <citation type="submission" date="2019-08" db="EMBL/GenBank/DDBJ databases">
        <authorList>
            <person name="Peeters C."/>
        </authorList>
    </citation>
    <scope>NUCLEOTIDE SEQUENCE [LARGE SCALE GENOMIC DNA]</scope>
    <source>
        <strain evidence="2 3">LMG 31108</strain>
    </source>
</reference>
<feature type="compositionally biased region" description="Low complexity" evidence="1">
    <location>
        <begin position="875"/>
        <end position="888"/>
    </location>
</feature>
<keyword evidence="3" id="KW-1185">Reference proteome</keyword>
<evidence type="ECO:0000256" key="1">
    <source>
        <dbReference type="SAM" id="MobiDB-lite"/>
    </source>
</evidence>
<feature type="compositionally biased region" description="Polar residues" evidence="1">
    <location>
        <begin position="859"/>
        <end position="873"/>
    </location>
</feature>
<organism evidence="2 3">
    <name type="scientific">Pandoraea anhela</name>
    <dbReference type="NCBI Taxonomy" id="2508295"/>
    <lineage>
        <taxon>Bacteria</taxon>
        <taxon>Pseudomonadati</taxon>
        <taxon>Pseudomonadota</taxon>
        <taxon>Betaproteobacteria</taxon>
        <taxon>Burkholderiales</taxon>
        <taxon>Burkholderiaceae</taxon>
        <taxon>Pandoraea</taxon>
    </lineage>
</organism>
<protein>
    <submittedName>
        <fullName evidence="2">Uncharacterized protein</fullName>
    </submittedName>
</protein>
<gene>
    <name evidence="2" type="ORF">PAN31108_02768</name>
</gene>
<dbReference type="Proteomes" id="UP000406256">
    <property type="component" value="Unassembled WGS sequence"/>
</dbReference>
<feature type="compositionally biased region" description="Low complexity" evidence="1">
    <location>
        <begin position="940"/>
        <end position="949"/>
    </location>
</feature>
<evidence type="ECO:0000313" key="2">
    <source>
        <dbReference type="EMBL" id="VVE13890.1"/>
    </source>
</evidence>
<feature type="region of interest" description="Disordered" evidence="1">
    <location>
        <begin position="1"/>
        <end position="58"/>
    </location>
</feature>
<proteinExistence type="predicted"/>
<evidence type="ECO:0000313" key="3">
    <source>
        <dbReference type="Proteomes" id="UP000406256"/>
    </source>
</evidence>
<sequence>MMPAISPRAGTPPPSPSSDESAKAAGAPIRLKSRWEASHREDLMAASRQSEVRRSLPTLQLSEHSPLLDDLLRPVHRVPADPPTPDAALRCRTMQAPRAQRPHSWASPAERHPSGMHDLAPAIDALIDRGSACSRAPMPPVPPVPPVPPISSEAPPPLDTSTADATLRQLLATRPDLSDPTNERHPAQIYRPILASRDAFDPETHDAIARIYQGLLGCDAVYRQEDRWNIASPSGVRDLQAKVGIANLTFVVFRTHHGLAIYFAQDIDAHTAAAPILAIQRRMGGLDAIVDGPITIIDARRREQRALRAPAASSAFARASDSCPNAPARITPADAAIAEAMRFDAREIPVRSRLHVSRLVELESASVAMFWPLRALARRSIHYVFLRDTAVRQVNSNVPTVREYQRLAVLANRLRDLRIVGNAVVIMQEALALLDKAIVTSIAKGLQFADSDSKAMAALSMQCAIRYLELLARFIDDNVLSPESVWTMLKTTEGAHLLAMLGFRARITPDLDAAIFGLLDAFVEARVLRTSIASLLVRPKRLEHKSFLKELSAHWQTLTPRVKQFVQALEIRRFAARTTLGRSPACIEQIYSRGFRRLNSGSRLQGVRRETQCPAVHKTLDRLCRALSPAAIAQISRAILEQNIRVNSPTITIDEQHAFRAAVKDTVDNGWRKELPDECAPRRYVEAVIKDVGPEYGLALANARKAATDRIRETALDAYETFLTQHPDASARRVLDIYTGHLETTRAQYRALIEGVGAPPCPSPETALALCGQAACVNAATLKARRATTPSAAAGSAGAALDAEKRAIAEQARQDRLMRQAEQTARANARAVAQSRLEWLAEVADQAAAATKVTKSMRASTPVVHQSPRQGAQQVEAGAASAVNAEASPTSVYRDEPPQRAPSRQSVAAYAGGEAEVRDFMRSWLTVPKIPHSNPGGGYASPASSGSPIPEHRDSPVKAHKASRS</sequence>